<name>A0A0A9CSB7_ARUDO</name>
<dbReference type="AlphaFoldDB" id="A0A0A9CSB7"/>
<accession>A0A0A9CSB7</accession>
<organism evidence="1">
    <name type="scientific">Arundo donax</name>
    <name type="common">Giant reed</name>
    <name type="synonym">Donax arundinaceus</name>
    <dbReference type="NCBI Taxonomy" id="35708"/>
    <lineage>
        <taxon>Eukaryota</taxon>
        <taxon>Viridiplantae</taxon>
        <taxon>Streptophyta</taxon>
        <taxon>Embryophyta</taxon>
        <taxon>Tracheophyta</taxon>
        <taxon>Spermatophyta</taxon>
        <taxon>Magnoliopsida</taxon>
        <taxon>Liliopsida</taxon>
        <taxon>Poales</taxon>
        <taxon>Poaceae</taxon>
        <taxon>PACMAD clade</taxon>
        <taxon>Arundinoideae</taxon>
        <taxon>Arundineae</taxon>
        <taxon>Arundo</taxon>
    </lineage>
</organism>
<reference evidence="1" key="2">
    <citation type="journal article" date="2015" name="Data Brief">
        <title>Shoot transcriptome of the giant reed, Arundo donax.</title>
        <authorList>
            <person name="Barrero R.A."/>
            <person name="Guerrero F.D."/>
            <person name="Moolhuijzen P."/>
            <person name="Goolsby J.A."/>
            <person name="Tidwell J."/>
            <person name="Bellgard S.E."/>
            <person name="Bellgard M.I."/>
        </authorList>
    </citation>
    <scope>NUCLEOTIDE SEQUENCE</scope>
    <source>
        <tissue evidence="1">Shoot tissue taken approximately 20 cm above the soil surface</tissue>
    </source>
</reference>
<reference evidence="1" key="1">
    <citation type="submission" date="2014-09" db="EMBL/GenBank/DDBJ databases">
        <authorList>
            <person name="Magalhaes I.L.F."/>
            <person name="Oliveira U."/>
            <person name="Santos F.R."/>
            <person name="Vidigal T.H.D.A."/>
            <person name="Brescovit A.D."/>
            <person name="Santos A.J."/>
        </authorList>
    </citation>
    <scope>NUCLEOTIDE SEQUENCE</scope>
    <source>
        <tissue evidence="1">Shoot tissue taken approximately 20 cm above the soil surface</tissue>
    </source>
</reference>
<protein>
    <submittedName>
        <fullName evidence="1">Uncharacterized protein</fullName>
    </submittedName>
</protein>
<sequence length="67" mass="7096">MSNKSQMTSFASGLIAKAKFQPHESCWIPAAMNSSAKSKMLSLLAISNSVLSQSMSSGLTMNATILE</sequence>
<proteinExistence type="predicted"/>
<evidence type="ECO:0000313" key="1">
    <source>
        <dbReference type="EMBL" id="JAD76280.1"/>
    </source>
</evidence>
<dbReference type="EMBL" id="GBRH01221615">
    <property type="protein sequence ID" value="JAD76280.1"/>
    <property type="molecule type" value="Transcribed_RNA"/>
</dbReference>